<feature type="compositionally biased region" description="Polar residues" evidence="1">
    <location>
        <begin position="15"/>
        <end position="38"/>
    </location>
</feature>
<comment type="caution">
    <text evidence="2">The sequence shown here is derived from an EMBL/GenBank/DDBJ whole genome shotgun (WGS) entry which is preliminary data.</text>
</comment>
<protein>
    <submittedName>
        <fullName evidence="2">Uncharacterized protein</fullName>
    </submittedName>
</protein>
<feature type="region of interest" description="Disordered" evidence="1">
    <location>
        <begin position="1"/>
        <end position="48"/>
    </location>
</feature>
<evidence type="ECO:0000313" key="2">
    <source>
        <dbReference type="EMBL" id="GEU58999.1"/>
    </source>
</evidence>
<feature type="compositionally biased region" description="Basic and acidic residues" evidence="1">
    <location>
        <begin position="107"/>
        <end position="116"/>
    </location>
</feature>
<feature type="region of interest" description="Disordered" evidence="1">
    <location>
        <begin position="107"/>
        <end position="127"/>
    </location>
</feature>
<evidence type="ECO:0000256" key="1">
    <source>
        <dbReference type="SAM" id="MobiDB-lite"/>
    </source>
</evidence>
<accession>A0A6L2LCX0</accession>
<name>A0A6L2LCX0_TANCI</name>
<reference evidence="2" key="1">
    <citation type="journal article" date="2019" name="Sci. Rep.">
        <title>Draft genome of Tanacetum cinerariifolium, the natural source of mosquito coil.</title>
        <authorList>
            <person name="Yamashiro T."/>
            <person name="Shiraishi A."/>
            <person name="Satake H."/>
            <person name="Nakayama K."/>
        </authorList>
    </citation>
    <scope>NUCLEOTIDE SEQUENCE</scope>
</reference>
<dbReference type="AlphaFoldDB" id="A0A6L2LCX0"/>
<organism evidence="2">
    <name type="scientific">Tanacetum cinerariifolium</name>
    <name type="common">Dalmatian daisy</name>
    <name type="synonym">Chrysanthemum cinerariifolium</name>
    <dbReference type="NCBI Taxonomy" id="118510"/>
    <lineage>
        <taxon>Eukaryota</taxon>
        <taxon>Viridiplantae</taxon>
        <taxon>Streptophyta</taxon>
        <taxon>Embryophyta</taxon>
        <taxon>Tracheophyta</taxon>
        <taxon>Spermatophyta</taxon>
        <taxon>Magnoliopsida</taxon>
        <taxon>eudicotyledons</taxon>
        <taxon>Gunneridae</taxon>
        <taxon>Pentapetalae</taxon>
        <taxon>asterids</taxon>
        <taxon>campanulids</taxon>
        <taxon>Asterales</taxon>
        <taxon>Asteraceae</taxon>
        <taxon>Asteroideae</taxon>
        <taxon>Anthemideae</taxon>
        <taxon>Anthemidinae</taxon>
        <taxon>Tanacetum</taxon>
    </lineage>
</organism>
<proteinExistence type="predicted"/>
<sequence length="397" mass="44773">MESIHVNFDELPQMASDQNSSDPAPECQTMTSDQNSSDPAPECQTMASDQLSSDPALECHTIALNHDSLSPAIQRQGKVTQADWTVTTSPVVDDPAVQSLLDLRKGSKASRLESLKQKKQPVAGKGSSVVHTKYYDNSKTDSDAILYSSCSNTLEESANETDNSDESNMHLTNDNPVRDDDVARYRVFMYNKTTQTPNSTYISLMITSSCLDFIQTLLNETPINELTYLMSHPVYIDAHTTSVVHNLEGNPEKMFSDEVKKNMRKINFKKEIAQKFRDYDQKQEALTNFNVSEAFKKVVQARVLTEIKKLLPTHIPKAIANYARPRLNTCVLEVMQNNQISLFTKSSTSVDDLLNMKLKLKLLNRTYENKTHPKIKSFMIRLMIPSSLIRSTRCSRS</sequence>
<feature type="region of interest" description="Disordered" evidence="1">
    <location>
        <begin position="157"/>
        <end position="176"/>
    </location>
</feature>
<dbReference type="EMBL" id="BKCJ010004096">
    <property type="protein sequence ID" value="GEU58999.1"/>
    <property type="molecule type" value="Genomic_DNA"/>
</dbReference>
<gene>
    <name evidence="2" type="ORF">Tci_030977</name>
</gene>